<evidence type="ECO:0000313" key="11">
    <source>
        <dbReference type="Ensembl" id="ENSSHAP00000010816.2"/>
    </source>
</evidence>
<dbReference type="InterPro" id="IPR010479">
    <property type="entry name" value="BID"/>
</dbReference>
<dbReference type="InParanoid" id="G3W5W1"/>
<dbReference type="PANTHER" id="PTHR35447:SF1">
    <property type="entry name" value="BH3-INTERACTING DOMAIN DEATH AGONIST"/>
    <property type="match status" value="1"/>
</dbReference>
<sequence length="207" mass="23995">MDQDNRQTSLLLYNFLQSSGNNLFQTELKELDSELAVFGSRNGCSEQDYELQTDGNRCYFDMSREEFSDSENQEIIQRIATHLAQIGDNIESSIQPSLVDNLIQQFRIINLSAEDKRRYLDAAMQQMMQTIPLDLEQEKAQLLLAMLLAKKVMTHAPSLFRSIFYITVDYMNQNLITYIRNLVRNVSSRAVTYLTESYPQITVVIPW</sequence>
<dbReference type="GeneTree" id="ENSGT00390000002868"/>
<organism evidence="11 12">
    <name type="scientific">Sarcophilus harrisii</name>
    <name type="common">Tasmanian devil</name>
    <name type="synonym">Sarcophilus laniarius</name>
    <dbReference type="NCBI Taxonomy" id="9305"/>
    <lineage>
        <taxon>Eukaryota</taxon>
        <taxon>Metazoa</taxon>
        <taxon>Chordata</taxon>
        <taxon>Craniata</taxon>
        <taxon>Vertebrata</taxon>
        <taxon>Euteleostomi</taxon>
        <taxon>Mammalia</taxon>
        <taxon>Metatheria</taxon>
        <taxon>Dasyuromorphia</taxon>
        <taxon>Dasyuridae</taxon>
        <taxon>Sarcophilus</taxon>
    </lineage>
</organism>
<comment type="function">
    <text evidence="7">Induces caspase activation and apoptosis. Allows the release of cytochrome c.</text>
</comment>
<dbReference type="Proteomes" id="UP000007648">
    <property type="component" value="Unassembled WGS sequence"/>
</dbReference>
<evidence type="ECO:0000256" key="4">
    <source>
        <dbReference type="ARBA" id="ARBA00022787"/>
    </source>
</evidence>
<reference evidence="11" key="3">
    <citation type="submission" date="2025-09" db="UniProtKB">
        <authorList>
            <consortium name="Ensembl"/>
        </authorList>
    </citation>
    <scope>IDENTIFICATION</scope>
</reference>
<dbReference type="Gene3D" id="1.10.437.10">
    <property type="entry name" value="Blc2-like"/>
    <property type="match status" value="1"/>
</dbReference>
<comment type="subunit">
    <text evidence="9">Forms heterodimers either with the pro-apoptotic protein BAX or the anti-apoptotic protein BCL2. Interacts with PLEKHN1.</text>
</comment>
<dbReference type="GO" id="GO:0001836">
    <property type="term" value="P:release of cytochrome c from mitochondria"/>
    <property type="evidence" value="ECO:0007669"/>
    <property type="project" value="UniProtKB-ARBA"/>
</dbReference>
<dbReference type="GO" id="GO:2001238">
    <property type="term" value="P:positive regulation of extrinsic apoptotic signaling pathway"/>
    <property type="evidence" value="ECO:0007669"/>
    <property type="project" value="UniProtKB-UniRule"/>
</dbReference>
<dbReference type="FunFam" id="1.10.437.10:FF:000010">
    <property type="entry name" value="BH3-interacting domain death agonist"/>
    <property type="match status" value="1"/>
</dbReference>
<protein>
    <recommendedName>
        <fullName evidence="1 10">BH3-interacting domain death agonist</fullName>
    </recommendedName>
</protein>
<evidence type="ECO:0000256" key="2">
    <source>
        <dbReference type="ARBA" id="ARBA00022490"/>
    </source>
</evidence>
<keyword evidence="6 10" id="KW-0472">Membrane</keyword>
<dbReference type="FunCoup" id="G3W5W1">
    <property type="interactions" value="679"/>
</dbReference>
<reference evidence="11" key="2">
    <citation type="submission" date="2025-08" db="UniProtKB">
        <authorList>
            <consortium name="Ensembl"/>
        </authorList>
    </citation>
    <scope>IDENTIFICATION</scope>
</reference>
<keyword evidence="5" id="KW-0496">Mitochondrion</keyword>
<evidence type="ECO:0000313" key="12">
    <source>
        <dbReference type="Proteomes" id="UP000007648"/>
    </source>
</evidence>
<dbReference type="Ensembl" id="ENSSHAT00000010910.2">
    <property type="protein sequence ID" value="ENSSHAP00000010816.2"/>
    <property type="gene ID" value="ENSSHAG00000009324.2"/>
</dbReference>
<comment type="domain">
    <text evidence="10">Intact BH3 motif is required by BIK, BID, BAK, BAD and BAX for their pro-apoptotic activity and for their interaction with anti-apoptotic members of the Bcl-2 family.</text>
</comment>
<keyword evidence="12" id="KW-1185">Reference proteome</keyword>
<comment type="subcellular location">
    <subcellularLocation>
        <location evidence="10">Cytoplasm</location>
    </subcellularLocation>
    <subcellularLocation>
        <location evidence="10">Mitochondrion outer membrane</location>
    </subcellularLocation>
</comment>
<keyword evidence="2 10" id="KW-0963">Cytoplasm</keyword>
<evidence type="ECO:0000256" key="8">
    <source>
        <dbReference type="ARBA" id="ARBA00057135"/>
    </source>
</evidence>
<dbReference type="InterPro" id="IPR036834">
    <property type="entry name" value="Bcl-2-like_sf"/>
</dbReference>
<evidence type="ECO:0000256" key="1">
    <source>
        <dbReference type="ARBA" id="ARBA00015802"/>
    </source>
</evidence>
<keyword evidence="4 10" id="KW-1000">Mitochondrion outer membrane</keyword>
<dbReference type="Pfam" id="PF06393">
    <property type="entry name" value="BID"/>
    <property type="match status" value="1"/>
</dbReference>
<dbReference type="PANTHER" id="PTHR35447">
    <property type="entry name" value="BH3-INTERACTING DOMAIN DEATH AGONIST"/>
    <property type="match status" value="1"/>
</dbReference>
<evidence type="ECO:0000256" key="7">
    <source>
        <dbReference type="ARBA" id="ARBA00055577"/>
    </source>
</evidence>
<dbReference type="GO" id="GO:0005829">
    <property type="term" value="C:cytosol"/>
    <property type="evidence" value="ECO:0007669"/>
    <property type="project" value="UniProtKB-UniRule"/>
</dbReference>
<dbReference type="GO" id="GO:2001244">
    <property type="term" value="P:positive regulation of intrinsic apoptotic signaling pathway"/>
    <property type="evidence" value="ECO:0007669"/>
    <property type="project" value="UniProtKB-UniRule"/>
</dbReference>
<gene>
    <name evidence="11" type="primary">BID</name>
</gene>
<evidence type="ECO:0000256" key="3">
    <source>
        <dbReference type="ARBA" id="ARBA00022703"/>
    </source>
</evidence>
<dbReference type="GO" id="GO:0033554">
    <property type="term" value="P:cellular response to stress"/>
    <property type="evidence" value="ECO:0007669"/>
    <property type="project" value="UniProtKB-ARBA"/>
</dbReference>
<dbReference type="GO" id="GO:0090200">
    <property type="term" value="P:positive regulation of release of cytochrome c from mitochondria"/>
    <property type="evidence" value="ECO:0007669"/>
    <property type="project" value="UniProtKB-ARBA"/>
</dbReference>
<accession>G3W5W1</accession>
<name>G3W5W1_SARHA</name>
<keyword evidence="3 10" id="KW-0053">Apoptosis</keyword>
<evidence type="ECO:0000256" key="6">
    <source>
        <dbReference type="ARBA" id="ARBA00023136"/>
    </source>
</evidence>
<dbReference type="PIRSF" id="PIRSF038018">
    <property type="entry name" value="BID"/>
    <property type="match status" value="1"/>
</dbReference>
<evidence type="ECO:0000256" key="9">
    <source>
        <dbReference type="ARBA" id="ARBA00063031"/>
    </source>
</evidence>
<dbReference type="GO" id="GO:0005741">
    <property type="term" value="C:mitochondrial outer membrane"/>
    <property type="evidence" value="ECO:0007669"/>
    <property type="project" value="UniProtKB-SubCell"/>
</dbReference>
<reference evidence="11 12" key="1">
    <citation type="journal article" date="2011" name="Proc. Natl. Acad. Sci. U.S.A.">
        <title>Genetic diversity and population structure of the endangered marsupial Sarcophilus harrisii (Tasmanian devil).</title>
        <authorList>
            <person name="Miller W."/>
            <person name="Hayes V.M."/>
            <person name="Ratan A."/>
            <person name="Petersen D.C."/>
            <person name="Wittekindt N.E."/>
            <person name="Miller J."/>
            <person name="Walenz B."/>
            <person name="Knight J."/>
            <person name="Qi J."/>
            <person name="Zhao F."/>
            <person name="Wang Q."/>
            <person name="Bedoya-Reina O.C."/>
            <person name="Katiyar N."/>
            <person name="Tomsho L.P."/>
            <person name="Kasson L.M."/>
            <person name="Hardie R.A."/>
            <person name="Woodbridge P."/>
            <person name="Tindall E.A."/>
            <person name="Bertelsen M.F."/>
            <person name="Dixon D."/>
            <person name="Pyecroft S."/>
            <person name="Helgen K.M."/>
            <person name="Lesk A.M."/>
            <person name="Pringle T.H."/>
            <person name="Patterson N."/>
            <person name="Zhang Y."/>
            <person name="Kreiss A."/>
            <person name="Woods G.M."/>
            <person name="Jones M.E."/>
            <person name="Schuster S.C."/>
        </authorList>
    </citation>
    <scope>NUCLEOTIDE SEQUENCE [LARGE SCALE GENOMIC DNA]</scope>
</reference>
<dbReference type="AlphaFoldDB" id="G3W5W1"/>
<proteinExistence type="predicted"/>
<evidence type="ECO:0000256" key="5">
    <source>
        <dbReference type="ARBA" id="ARBA00023128"/>
    </source>
</evidence>
<dbReference type="HOGENOM" id="CLU_090524_0_0_1"/>
<dbReference type="GO" id="GO:0035556">
    <property type="term" value="P:intracellular signal transduction"/>
    <property type="evidence" value="ECO:0007669"/>
    <property type="project" value="UniProtKB-ARBA"/>
</dbReference>
<dbReference type="SUPFAM" id="SSF56854">
    <property type="entry name" value="Bcl-2 inhibitors of programmed cell death"/>
    <property type="match status" value="1"/>
</dbReference>
<evidence type="ECO:0000256" key="10">
    <source>
        <dbReference type="PIRNR" id="PIRNR038018"/>
    </source>
</evidence>
<comment type="function">
    <text evidence="8 10">Induces caspases and apoptosis. Counters the protective effect of BCL2.</text>
</comment>